<organism evidence="3 4">
    <name type="scientific">Teladorsagia circumcincta</name>
    <name type="common">Brown stomach worm</name>
    <name type="synonym">Ostertagia circumcincta</name>
    <dbReference type="NCBI Taxonomy" id="45464"/>
    <lineage>
        <taxon>Eukaryota</taxon>
        <taxon>Metazoa</taxon>
        <taxon>Ecdysozoa</taxon>
        <taxon>Nematoda</taxon>
        <taxon>Chromadorea</taxon>
        <taxon>Rhabditida</taxon>
        <taxon>Rhabditina</taxon>
        <taxon>Rhabditomorpha</taxon>
        <taxon>Strongyloidea</taxon>
        <taxon>Trichostrongylidae</taxon>
        <taxon>Teladorsagia</taxon>
    </lineage>
</organism>
<evidence type="ECO:0000313" key="4">
    <source>
        <dbReference type="Proteomes" id="UP000230423"/>
    </source>
</evidence>
<keyword evidence="4" id="KW-1185">Reference proteome</keyword>
<dbReference type="Pfam" id="PF17171">
    <property type="entry name" value="GST_C_6"/>
    <property type="match status" value="1"/>
</dbReference>
<protein>
    <submittedName>
        <fullName evidence="3">Uncharacterized protein</fullName>
    </submittedName>
</protein>
<evidence type="ECO:0000259" key="1">
    <source>
        <dbReference type="Pfam" id="PF17171"/>
    </source>
</evidence>
<evidence type="ECO:0000259" key="2">
    <source>
        <dbReference type="Pfam" id="PF17172"/>
    </source>
</evidence>
<dbReference type="PANTHER" id="PTHR12289">
    <property type="entry name" value="METAXIN RELATED"/>
    <property type="match status" value="1"/>
</dbReference>
<dbReference type="SUPFAM" id="SSF47616">
    <property type="entry name" value="GST C-terminal domain-like"/>
    <property type="match status" value="1"/>
</dbReference>
<dbReference type="AlphaFoldDB" id="A0A2G9UDA4"/>
<dbReference type="OrthoDB" id="198787at2759"/>
<dbReference type="GO" id="GO:0001401">
    <property type="term" value="C:SAM complex"/>
    <property type="evidence" value="ECO:0007669"/>
    <property type="project" value="TreeGrafter"/>
</dbReference>
<dbReference type="Gene3D" id="1.20.1050.10">
    <property type="match status" value="1"/>
</dbReference>
<evidence type="ECO:0000313" key="3">
    <source>
        <dbReference type="EMBL" id="PIO68216.1"/>
    </source>
</evidence>
<gene>
    <name evidence="3" type="ORF">TELCIR_09997</name>
</gene>
<dbReference type="InterPro" id="IPR036282">
    <property type="entry name" value="Glutathione-S-Trfase_C_sf"/>
</dbReference>
<accession>A0A2G9UDA4</accession>
<dbReference type="Proteomes" id="UP000230423">
    <property type="component" value="Unassembled WGS sequence"/>
</dbReference>
<feature type="domain" description="Metaxin glutathione S-transferase" evidence="1">
    <location>
        <begin position="158"/>
        <end position="219"/>
    </location>
</feature>
<proteinExistence type="predicted"/>
<sequence>MTGLLTEIVSNSLALDASQDWEDVFLYTPFLNDQALLYEYAECLAAQAFLRIAHLSYSVKQRPNAEFISPTGKVPLLKVRRTLVPEFGGIVDFVAKKLYITWKHDETYTQLTRYRYGSVYKWPLNWILPAMKRREILTKLQDNGWADKGVDEVLEQYDKALRALSSQLGSKPFLFGNQPTEADALLFGHLFTIITTKLPCMDLKNAILSYANLQEFSTRFETEYFKI</sequence>
<dbReference type="InterPro" id="IPR033468">
    <property type="entry name" value="Metaxin_GST"/>
</dbReference>
<reference evidence="3 4" key="1">
    <citation type="submission" date="2015-09" db="EMBL/GenBank/DDBJ databases">
        <title>Draft genome of the parasitic nematode Teladorsagia circumcincta isolate WARC Sus (inbred).</title>
        <authorList>
            <person name="Mitreva M."/>
        </authorList>
    </citation>
    <scope>NUCLEOTIDE SEQUENCE [LARGE SCALE GENOMIC DNA]</scope>
    <source>
        <strain evidence="3 4">S</strain>
    </source>
</reference>
<dbReference type="Pfam" id="PF17172">
    <property type="entry name" value="GST_N_4"/>
    <property type="match status" value="1"/>
</dbReference>
<dbReference type="PANTHER" id="PTHR12289:SF38">
    <property type="entry name" value="METAXIN-2"/>
    <property type="match status" value="1"/>
</dbReference>
<dbReference type="InterPro" id="IPR012336">
    <property type="entry name" value="Thioredoxin-like_fold"/>
</dbReference>
<dbReference type="InterPro" id="IPR050931">
    <property type="entry name" value="Mito_Protein_Transport_Metaxin"/>
</dbReference>
<dbReference type="EMBL" id="KZ347195">
    <property type="protein sequence ID" value="PIO68216.1"/>
    <property type="molecule type" value="Genomic_DNA"/>
</dbReference>
<name>A0A2G9UDA4_TELCI</name>
<dbReference type="GO" id="GO:0007005">
    <property type="term" value="P:mitochondrion organization"/>
    <property type="evidence" value="ECO:0007669"/>
    <property type="project" value="TreeGrafter"/>
</dbReference>
<feature type="domain" description="Thioredoxin-like fold" evidence="2">
    <location>
        <begin position="42"/>
        <end position="98"/>
    </location>
</feature>